<dbReference type="Pfam" id="PF10593">
    <property type="entry name" value="Z1"/>
    <property type="match status" value="1"/>
</dbReference>
<organism evidence="2 3">
    <name type="scientific">Kineococcus endophyticus</name>
    <dbReference type="NCBI Taxonomy" id="1181883"/>
    <lineage>
        <taxon>Bacteria</taxon>
        <taxon>Bacillati</taxon>
        <taxon>Actinomycetota</taxon>
        <taxon>Actinomycetes</taxon>
        <taxon>Kineosporiales</taxon>
        <taxon>Kineosporiaceae</taxon>
        <taxon>Kineococcus</taxon>
    </lineage>
</organism>
<comment type="caution">
    <text evidence="2">The sequence shown here is derived from an EMBL/GenBank/DDBJ whole genome shotgun (WGS) entry which is preliminary data.</text>
</comment>
<keyword evidence="3" id="KW-1185">Reference proteome</keyword>
<dbReference type="InterPro" id="IPR018310">
    <property type="entry name" value="Put_endonuclease_Z1-dom"/>
</dbReference>
<dbReference type="EMBL" id="JBFNQN010000025">
    <property type="protein sequence ID" value="MEW9267815.1"/>
    <property type="molecule type" value="Genomic_DNA"/>
</dbReference>
<evidence type="ECO:0000259" key="1">
    <source>
        <dbReference type="Pfam" id="PF10593"/>
    </source>
</evidence>
<reference evidence="2 3" key="1">
    <citation type="submission" date="2024-07" db="EMBL/GenBank/DDBJ databases">
        <authorList>
            <person name="Thanompreechachai J."/>
            <person name="Duangmal K."/>
        </authorList>
    </citation>
    <scope>NUCLEOTIDE SEQUENCE [LARGE SCALE GENOMIC DNA]</scope>
    <source>
        <strain evidence="2 3">KCTC 19886</strain>
    </source>
</reference>
<accession>A0ABV3PDU9</accession>
<feature type="domain" description="Putative endonuclease Z1" evidence="1">
    <location>
        <begin position="406"/>
        <end position="631"/>
    </location>
</feature>
<evidence type="ECO:0000313" key="2">
    <source>
        <dbReference type="EMBL" id="MEW9267815.1"/>
    </source>
</evidence>
<evidence type="ECO:0000313" key="3">
    <source>
        <dbReference type="Proteomes" id="UP001555826"/>
    </source>
</evidence>
<sequence length="951" mass="104586">MPDYSDHEVITFIVQQLAKKHPNPPVPAAAVDAQIDVWRASGMYDLPEEGWADIERHVKTQVIITMEPGETLPGRGYRNWLPERHKDIEWKRWVAYKQLLTQKGFTPNVQNALDASTDEILNCLGDPRDEGSWKRRGLVIGDVQSGKTATYIGAVNKAADAGYKLVILLAGGTEALRKQTQFRVDEGLIGRDSSKNAGGANLSNNPLFGVGTWLNQFVAAQGLTTQATDFRKTSQRAMNIAIDPNTSTPYIFVLKKNKTALENLRDWLKSQQLGGAQIDIPMLLVDDESDYASVNTKDEESPTVINGLIRSILGTVSKSSYLAFTATPFANVFIDHRTTQELLGDDLFPRDYIRTIDAPSNYVGSKAYFGTEESVDTTKLVALKDADNHFPLKHKSGHPVSALPASLLDAIRTFVVAVAVREARGDTSARSMLVNVSRFKKVQTQVHALVESEFQKIKNAVELHSVSLLASERHAEIEALESTFNRHYASVPETWKDILPSLKSAVHATSVRLINSDRVKQAEDIADLESERMIAVGGDVLSRGLTLDGLTVSYFHRSVGASDTLLQMARWFGYRPGYEDLCRVWLPEDVADQFRYVSGIVEELRGQLRAMKKQNLTPEDFGLKVRMHPETLKITSTVKMGGAEAKAWTVDIAGQRIETVLVDSKPETVAKNVVAVTQLVNDVESAYPNESWEDPTSPWQLRRGVDKRHVAKFLENYVPFISDALFADNVLSSYLESSSNSALSSWTVAFASGRTTQTPTPVAGSLAVKLPTRTLKTGKPVYKAGSGDGFTPLKISGKSSRLAGSTDIAGIFGIKSVGGESKNDPRLEPRVYERIATHGPALMIYLIEPANTGARSGQNDKGNELTGIEDAQGVEEVEDDDLVFRNTWSAIKADGSRYLVCVKIAIPSTKPGQTRTEVRYMLNSVALNSWRLSVVEQTEADDVDDLDGGDD</sequence>
<name>A0ABV3PDU9_9ACTN</name>
<dbReference type="Proteomes" id="UP001555826">
    <property type="component" value="Unassembled WGS sequence"/>
</dbReference>
<proteinExistence type="predicted"/>
<gene>
    <name evidence="2" type="ORF">AB1207_24005</name>
</gene>
<protein>
    <submittedName>
        <fullName evidence="2">Z1 domain-containing protein</fullName>
    </submittedName>
</protein>
<dbReference type="RefSeq" id="WP_367641316.1">
    <property type="nucleotide sequence ID" value="NZ_JBFNQN010000025.1"/>
</dbReference>